<feature type="compositionally biased region" description="Low complexity" evidence="1">
    <location>
        <begin position="20"/>
        <end position="34"/>
    </location>
</feature>
<comment type="caution">
    <text evidence="2">The sequence shown here is derived from an EMBL/GenBank/DDBJ whole genome shotgun (WGS) entry which is preliminary data.</text>
</comment>
<dbReference type="EMBL" id="JBBNAF010000001">
    <property type="protein sequence ID" value="KAK9169472.1"/>
    <property type="molecule type" value="Genomic_DNA"/>
</dbReference>
<sequence>MSRTAPFLLFIIPRSMLRSPTLQSQRSLSPSSHSPDCELHEHKTGVVEEILQLPSFD</sequence>
<proteinExistence type="predicted"/>
<protein>
    <submittedName>
        <fullName evidence="2">Uncharacterized protein</fullName>
    </submittedName>
</protein>
<dbReference type="AlphaFoldDB" id="A0AAP0LG11"/>
<name>A0AAP0LG11_9MAGN</name>
<dbReference type="Proteomes" id="UP001420932">
    <property type="component" value="Unassembled WGS sequence"/>
</dbReference>
<evidence type="ECO:0000256" key="1">
    <source>
        <dbReference type="SAM" id="MobiDB-lite"/>
    </source>
</evidence>
<gene>
    <name evidence="2" type="ORF">Syun_001612</name>
</gene>
<feature type="region of interest" description="Disordered" evidence="1">
    <location>
        <begin position="20"/>
        <end position="41"/>
    </location>
</feature>
<evidence type="ECO:0000313" key="2">
    <source>
        <dbReference type="EMBL" id="KAK9169472.1"/>
    </source>
</evidence>
<organism evidence="2 3">
    <name type="scientific">Stephania yunnanensis</name>
    <dbReference type="NCBI Taxonomy" id="152371"/>
    <lineage>
        <taxon>Eukaryota</taxon>
        <taxon>Viridiplantae</taxon>
        <taxon>Streptophyta</taxon>
        <taxon>Embryophyta</taxon>
        <taxon>Tracheophyta</taxon>
        <taxon>Spermatophyta</taxon>
        <taxon>Magnoliopsida</taxon>
        <taxon>Ranunculales</taxon>
        <taxon>Menispermaceae</taxon>
        <taxon>Menispermoideae</taxon>
        <taxon>Cissampelideae</taxon>
        <taxon>Stephania</taxon>
    </lineage>
</organism>
<evidence type="ECO:0000313" key="3">
    <source>
        <dbReference type="Proteomes" id="UP001420932"/>
    </source>
</evidence>
<keyword evidence="3" id="KW-1185">Reference proteome</keyword>
<accession>A0AAP0LG11</accession>
<reference evidence="2 3" key="1">
    <citation type="submission" date="2024-01" db="EMBL/GenBank/DDBJ databases">
        <title>Genome assemblies of Stephania.</title>
        <authorList>
            <person name="Yang L."/>
        </authorList>
    </citation>
    <scope>NUCLEOTIDE SEQUENCE [LARGE SCALE GENOMIC DNA]</scope>
    <source>
        <strain evidence="2">YNDBR</strain>
        <tissue evidence="2">Leaf</tissue>
    </source>
</reference>